<dbReference type="GO" id="GO:0070006">
    <property type="term" value="F:metalloaminopeptidase activity"/>
    <property type="evidence" value="ECO:0007669"/>
    <property type="project" value="TreeGrafter"/>
</dbReference>
<reference evidence="16 17" key="1">
    <citation type="submission" date="2019-02" db="EMBL/GenBank/DDBJ databases">
        <title>Genome sequence of the sea-ice species Brumimicrobium glaciale.</title>
        <authorList>
            <person name="Bowman J.P."/>
        </authorList>
    </citation>
    <scope>NUCLEOTIDE SEQUENCE [LARGE SCALE GENOMIC DNA]</scope>
    <source>
        <strain evidence="16 17">IC156</strain>
    </source>
</reference>
<evidence type="ECO:0000256" key="13">
    <source>
        <dbReference type="SAM" id="SignalP"/>
    </source>
</evidence>
<evidence type="ECO:0000313" key="17">
    <source>
        <dbReference type="Proteomes" id="UP000293952"/>
    </source>
</evidence>
<dbReference type="AlphaFoldDB" id="A0A4Q4KHH3"/>
<dbReference type="Proteomes" id="UP000293952">
    <property type="component" value="Unassembled WGS sequence"/>
</dbReference>
<dbReference type="InterPro" id="IPR050344">
    <property type="entry name" value="Peptidase_M1_aminopeptidases"/>
</dbReference>
<dbReference type="GO" id="GO:0008270">
    <property type="term" value="F:zinc ion binding"/>
    <property type="evidence" value="ECO:0007669"/>
    <property type="project" value="InterPro"/>
</dbReference>
<dbReference type="RefSeq" id="WP_130094755.1">
    <property type="nucleotide sequence ID" value="NZ_SETE01000007.1"/>
</dbReference>
<keyword evidence="10" id="KW-0378">Hydrolase</keyword>
<evidence type="ECO:0000313" key="16">
    <source>
        <dbReference type="EMBL" id="RYM32067.1"/>
    </source>
</evidence>
<dbReference type="GO" id="GO:0042277">
    <property type="term" value="F:peptide binding"/>
    <property type="evidence" value="ECO:0007669"/>
    <property type="project" value="TreeGrafter"/>
</dbReference>
<dbReference type="NCBIfam" id="TIGR04183">
    <property type="entry name" value="Por_Secre_tail"/>
    <property type="match status" value="1"/>
</dbReference>
<evidence type="ECO:0000256" key="11">
    <source>
        <dbReference type="ARBA" id="ARBA00022833"/>
    </source>
</evidence>
<dbReference type="InterPro" id="IPR027268">
    <property type="entry name" value="Peptidase_M4/M1_CTD_sf"/>
</dbReference>
<keyword evidence="6" id="KW-0031">Aminopeptidase</keyword>
<sequence length="656" mass="73396">MKNIKAALLLVSIILFANPSLFAQESRTHCSKRDAYSNMQLKSPNLNLQEIAKAKKYDIHFYALDVEMDNLSTDIAGTGEIHGFANEILDSVLFELHSTFNISEIRLNNVATPYNRSGSIIKVPVNLTQGQDFKIAIDYDGTPPNSSSTPFGGSGMSNDSSPSWGNQVTWSLSEPFSAYEWFPCKQDLRDKADSVSMKITVPNSCKAGSNGVLENVVDLGNGTSRYEWFHRHPVAYYLISVAVAEYIEYNVYANPMGSANPVLIQNYIYNNPGTLPNFQNDIDETVDFIELFAELYGKYPFDDEKYGHCMAPLSGGMEHQTMTTQGYFEKGLTAHELGHQWWGNNVTCASWSDIWVNEGFASYSSHLMLEYLHPNEAPSNMFDIHDYVMDSPGGSIWVSDSLNEGSIFDGRLIYDKGAAFVHTLRFMMNDDSLFYQALKEFQINFKDSVALGLDVRNQLNSMSATNFDDAFDQWFFGEGFPTYNLKYNATGNNLYFEVSHTTSSSTPTFTNPLEIKFARTGLSDTTIRVNISSNSDHFVIPNIGGNVTSASIDPKNWIINKVGSIVKDENYVSLSQENKSVVINIYPNPSAGEFNIAMDDNTEKSIQIYNTQGKSVYDGSFNKSAQVNLRTQNSGYYIVKITSDDGRQWVKTIVLK</sequence>
<evidence type="ECO:0000256" key="7">
    <source>
        <dbReference type="ARBA" id="ARBA00022670"/>
    </source>
</evidence>
<dbReference type="OrthoDB" id="100605at2"/>
<organism evidence="16 17">
    <name type="scientific">Brumimicrobium glaciale</name>
    <dbReference type="NCBI Taxonomy" id="200475"/>
    <lineage>
        <taxon>Bacteria</taxon>
        <taxon>Pseudomonadati</taxon>
        <taxon>Bacteroidota</taxon>
        <taxon>Flavobacteriia</taxon>
        <taxon>Flavobacteriales</taxon>
        <taxon>Crocinitomicaceae</taxon>
        <taxon>Brumimicrobium</taxon>
    </lineage>
</organism>
<keyword evidence="8" id="KW-0479">Metal-binding</keyword>
<evidence type="ECO:0000256" key="4">
    <source>
        <dbReference type="ARBA" id="ARBA00012564"/>
    </source>
</evidence>
<dbReference type="EC" id="3.4.11.2" evidence="4"/>
<dbReference type="SUPFAM" id="SSF55486">
    <property type="entry name" value="Metalloproteases ('zincins'), catalytic domain"/>
    <property type="match status" value="1"/>
</dbReference>
<dbReference type="Gene3D" id="1.10.390.10">
    <property type="entry name" value="Neutral Protease Domain 2"/>
    <property type="match status" value="1"/>
</dbReference>
<dbReference type="PANTHER" id="PTHR11533">
    <property type="entry name" value="PROTEASE M1 ZINC METALLOPROTEASE"/>
    <property type="match status" value="1"/>
</dbReference>
<evidence type="ECO:0000256" key="5">
    <source>
        <dbReference type="ARBA" id="ARBA00015611"/>
    </source>
</evidence>
<dbReference type="Pfam" id="PF18962">
    <property type="entry name" value="Por_Secre_tail"/>
    <property type="match status" value="1"/>
</dbReference>
<dbReference type="Gene3D" id="2.60.40.1730">
    <property type="entry name" value="tricorn interacting facor f3 domain"/>
    <property type="match status" value="1"/>
</dbReference>
<keyword evidence="7" id="KW-0645">Protease</keyword>
<feature type="chain" id="PRO_5020288018" description="Aminopeptidase N" evidence="13">
    <location>
        <begin position="24"/>
        <end position="656"/>
    </location>
</feature>
<dbReference type="CDD" id="cd09603">
    <property type="entry name" value="M1_APN_like"/>
    <property type="match status" value="1"/>
</dbReference>
<feature type="domain" description="Peptidase M1 membrane alanine aminopeptidase" evidence="14">
    <location>
        <begin position="332"/>
        <end position="474"/>
    </location>
</feature>
<protein>
    <recommendedName>
        <fullName evidence="5">Aminopeptidase N</fullName>
        <ecNumber evidence="4">3.4.11.2</ecNumber>
    </recommendedName>
</protein>
<dbReference type="PRINTS" id="PR00756">
    <property type="entry name" value="ALADIPTASE"/>
</dbReference>
<name>A0A4Q4KHH3_9FLAO</name>
<evidence type="ECO:0000256" key="8">
    <source>
        <dbReference type="ARBA" id="ARBA00022723"/>
    </source>
</evidence>
<comment type="cofactor">
    <cofactor evidence="2">
        <name>Zn(2+)</name>
        <dbReference type="ChEBI" id="CHEBI:29105"/>
    </cofactor>
</comment>
<comment type="similarity">
    <text evidence="3">Belongs to the peptidase M1 family.</text>
</comment>
<dbReference type="GO" id="GO:0016285">
    <property type="term" value="F:alanyl aminopeptidase activity"/>
    <property type="evidence" value="ECO:0007669"/>
    <property type="project" value="UniProtKB-EC"/>
</dbReference>
<feature type="domain" description="Secretion system C-terminal sorting" evidence="15">
    <location>
        <begin position="585"/>
        <end position="654"/>
    </location>
</feature>
<evidence type="ECO:0000259" key="14">
    <source>
        <dbReference type="Pfam" id="PF01433"/>
    </source>
</evidence>
<dbReference type="SUPFAM" id="SSF63737">
    <property type="entry name" value="Leukotriene A4 hydrolase N-terminal domain"/>
    <property type="match status" value="1"/>
</dbReference>
<proteinExistence type="inferred from homology"/>
<dbReference type="InterPro" id="IPR001930">
    <property type="entry name" value="Peptidase_M1"/>
</dbReference>
<evidence type="ECO:0000256" key="12">
    <source>
        <dbReference type="ARBA" id="ARBA00023049"/>
    </source>
</evidence>
<dbReference type="EMBL" id="SETE01000007">
    <property type="protein sequence ID" value="RYM32067.1"/>
    <property type="molecule type" value="Genomic_DNA"/>
</dbReference>
<dbReference type="GO" id="GO:0043171">
    <property type="term" value="P:peptide catabolic process"/>
    <property type="evidence" value="ECO:0007669"/>
    <property type="project" value="TreeGrafter"/>
</dbReference>
<feature type="signal peptide" evidence="13">
    <location>
        <begin position="1"/>
        <end position="23"/>
    </location>
</feature>
<gene>
    <name evidence="16" type="ORF">ERX46_15385</name>
</gene>
<keyword evidence="11" id="KW-0862">Zinc</keyword>
<dbReference type="InterPro" id="IPR042097">
    <property type="entry name" value="Aminopeptidase_N-like_N_sf"/>
</dbReference>
<dbReference type="GO" id="GO:0006508">
    <property type="term" value="P:proteolysis"/>
    <property type="evidence" value="ECO:0007669"/>
    <property type="project" value="UniProtKB-KW"/>
</dbReference>
<evidence type="ECO:0000256" key="6">
    <source>
        <dbReference type="ARBA" id="ARBA00022438"/>
    </source>
</evidence>
<accession>A0A4Q4KHH3</accession>
<evidence type="ECO:0000256" key="9">
    <source>
        <dbReference type="ARBA" id="ARBA00022729"/>
    </source>
</evidence>
<keyword evidence="9 13" id="KW-0732">Signal</keyword>
<evidence type="ECO:0000256" key="10">
    <source>
        <dbReference type="ARBA" id="ARBA00022801"/>
    </source>
</evidence>
<dbReference type="GO" id="GO:0016020">
    <property type="term" value="C:membrane"/>
    <property type="evidence" value="ECO:0007669"/>
    <property type="project" value="TreeGrafter"/>
</dbReference>
<dbReference type="PANTHER" id="PTHR11533:SF174">
    <property type="entry name" value="PUROMYCIN-SENSITIVE AMINOPEPTIDASE-RELATED"/>
    <property type="match status" value="1"/>
</dbReference>
<dbReference type="GO" id="GO:0005737">
    <property type="term" value="C:cytoplasm"/>
    <property type="evidence" value="ECO:0007669"/>
    <property type="project" value="TreeGrafter"/>
</dbReference>
<evidence type="ECO:0000256" key="1">
    <source>
        <dbReference type="ARBA" id="ARBA00000098"/>
    </source>
</evidence>
<evidence type="ECO:0000259" key="15">
    <source>
        <dbReference type="Pfam" id="PF18962"/>
    </source>
</evidence>
<keyword evidence="17" id="KW-1185">Reference proteome</keyword>
<dbReference type="Pfam" id="PF01433">
    <property type="entry name" value="Peptidase_M1"/>
    <property type="match status" value="1"/>
</dbReference>
<dbReference type="InterPro" id="IPR014782">
    <property type="entry name" value="Peptidase_M1_dom"/>
</dbReference>
<comment type="catalytic activity">
    <reaction evidence="1">
        <text>Release of an N-terminal amino acid, Xaa-|-Yaa- from a peptide, amide or arylamide. Xaa is preferably Ala, but may be most amino acids including Pro (slow action). When a terminal hydrophobic residue is followed by a prolyl residue, the two may be released as an intact Xaa-Pro dipeptide.</text>
        <dbReference type="EC" id="3.4.11.2"/>
    </reaction>
</comment>
<evidence type="ECO:0000256" key="3">
    <source>
        <dbReference type="ARBA" id="ARBA00010136"/>
    </source>
</evidence>
<comment type="caution">
    <text evidence="16">The sequence shown here is derived from an EMBL/GenBank/DDBJ whole genome shotgun (WGS) entry which is preliminary data.</text>
</comment>
<dbReference type="GO" id="GO:0005615">
    <property type="term" value="C:extracellular space"/>
    <property type="evidence" value="ECO:0007669"/>
    <property type="project" value="TreeGrafter"/>
</dbReference>
<evidence type="ECO:0000256" key="2">
    <source>
        <dbReference type="ARBA" id="ARBA00001947"/>
    </source>
</evidence>
<keyword evidence="12" id="KW-0482">Metalloprotease</keyword>
<dbReference type="InterPro" id="IPR026444">
    <property type="entry name" value="Secre_tail"/>
</dbReference>